<dbReference type="SUPFAM" id="SSF52540">
    <property type="entry name" value="P-loop containing nucleoside triphosphate hydrolases"/>
    <property type="match status" value="1"/>
</dbReference>
<proteinExistence type="predicted"/>
<accession>A0A916RTH3</accession>
<dbReference type="RefSeq" id="WP_188383617.1">
    <property type="nucleotide sequence ID" value="NZ_BMEY01000004.1"/>
</dbReference>
<dbReference type="Gene3D" id="3.40.50.300">
    <property type="entry name" value="P-loop containing nucleotide triphosphate hydrolases"/>
    <property type="match status" value="1"/>
</dbReference>
<dbReference type="InterPro" id="IPR027417">
    <property type="entry name" value="P-loop_NTPase"/>
</dbReference>
<dbReference type="EMBL" id="BMEY01000004">
    <property type="protein sequence ID" value="GGA68214.1"/>
    <property type="molecule type" value="Genomic_DNA"/>
</dbReference>
<gene>
    <name evidence="1" type="primary">tmrB</name>
    <name evidence="1" type="ORF">GCM10008025_10200</name>
</gene>
<comment type="caution">
    <text evidence="1">The sequence shown here is derived from an EMBL/GenBank/DDBJ whole genome shotgun (WGS) entry which is preliminary data.</text>
</comment>
<dbReference type="AlphaFoldDB" id="A0A916RTH3"/>
<organism evidence="1 2">
    <name type="scientific">Ornithinibacillus halotolerans</name>
    <dbReference type="NCBI Taxonomy" id="1274357"/>
    <lineage>
        <taxon>Bacteria</taxon>
        <taxon>Bacillati</taxon>
        <taxon>Bacillota</taxon>
        <taxon>Bacilli</taxon>
        <taxon>Bacillales</taxon>
        <taxon>Bacillaceae</taxon>
        <taxon>Ornithinibacillus</taxon>
    </lineage>
</organism>
<protein>
    <submittedName>
        <fullName evidence="1">Tunicamycin resistance protein</fullName>
    </submittedName>
</protein>
<reference evidence="1" key="2">
    <citation type="submission" date="2020-09" db="EMBL/GenBank/DDBJ databases">
        <authorList>
            <person name="Sun Q."/>
            <person name="Zhou Y."/>
        </authorList>
    </citation>
    <scope>NUCLEOTIDE SEQUENCE</scope>
    <source>
        <strain evidence="1">CGMCC 1.12408</strain>
    </source>
</reference>
<name>A0A916RTH3_9BACI</name>
<keyword evidence="2" id="KW-1185">Reference proteome</keyword>
<dbReference type="Proteomes" id="UP000613512">
    <property type="component" value="Unassembled WGS sequence"/>
</dbReference>
<sequence length="176" mass="20478">MIILLNGAYGVGKTTIANELLTKVDNSILYDPEEVGYMLRNIITDDMKKQEEHTDNFQDLLPWKRLVVTVAKELITTYEKNLIIPMTIYKKEYLSYIINGIKECDPNTFHFCLIANKSTIHNRLLKRGEEAGNWCFQQTDRCLEAFQDDIFQIKINTDQKSSHQVVEEIMKQINSL</sequence>
<evidence type="ECO:0000313" key="1">
    <source>
        <dbReference type="EMBL" id="GGA68214.1"/>
    </source>
</evidence>
<reference evidence="1" key="1">
    <citation type="journal article" date="2014" name="Int. J. Syst. Evol. Microbiol.">
        <title>Complete genome sequence of Corynebacterium casei LMG S-19264T (=DSM 44701T), isolated from a smear-ripened cheese.</title>
        <authorList>
            <consortium name="US DOE Joint Genome Institute (JGI-PGF)"/>
            <person name="Walter F."/>
            <person name="Albersmeier A."/>
            <person name="Kalinowski J."/>
            <person name="Ruckert C."/>
        </authorList>
    </citation>
    <scope>NUCLEOTIDE SEQUENCE</scope>
    <source>
        <strain evidence="1">CGMCC 1.12408</strain>
    </source>
</reference>
<dbReference type="Pfam" id="PF13238">
    <property type="entry name" value="AAA_18"/>
    <property type="match status" value="1"/>
</dbReference>
<evidence type="ECO:0000313" key="2">
    <source>
        <dbReference type="Proteomes" id="UP000613512"/>
    </source>
</evidence>